<feature type="region of interest" description="Disordered" evidence="1">
    <location>
        <begin position="532"/>
        <end position="556"/>
    </location>
</feature>
<proteinExistence type="predicted"/>
<reference evidence="2 3" key="1">
    <citation type="submission" date="2020-08" db="EMBL/GenBank/DDBJ databases">
        <authorList>
            <person name="Newling K."/>
            <person name="Davey J."/>
            <person name="Forrester S."/>
        </authorList>
    </citation>
    <scope>NUCLEOTIDE SEQUENCE [LARGE SCALE GENOMIC DNA]</scope>
    <source>
        <strain evidence="3">Crithidia deanei Carvalho (ATCC PRA-265)</strain>
    </source>
</reference>
<sequence length="556" mass="64451">MWGGFKGRKNYTDVFKRWSATKGLEELREALFQEPRPWFLGFSLHQQNHLLQDHHIARLTSWCTTLVQLQPTKETKTEAYRYSQEMFNLLVGAHKPGKQSLFEYFRLCAIGKDLTSAYHWQKYWIEAHLDGSQALVSYTWLIRIALLHPSDEAAEDMVAAVRDSYLDVFCQIEKVDASDRNQIKVLAFKHFQPTNDEQADELRDLFSALKAIRPRVRDRELAEFIEALPLEETTLSSSWPGSDYCHTFPQLEGNETPLRPFSVLHPRLVDSILHPELIHSLEKASFEEHNVAKVIEILKHYQSTVQEEKEKPKSFHLKGANIWRQFSDPTAVYFRRSVVTAGGLTPELYHYVITALCLSSQPTAALRTLSRMEESNMRILDATRFVCMVAAKESKQECGRLFRAQLDEIRLRRQIDEDHDTCKEIEHYWKFQYTDFLHYRNRLDENDVLPALPALLWGRPCAAASGGVWGTRRVRAARRVGRIQSFFERSRRHLLQRQPTQRGRDSVLARRDHPAHAAAGCESDWRGHPFLQGLLPPRGGSNTHRDFDTKRFSKGV</sequence>
<dbReference type="AlphaFoldDB" id="A0A7G2C5W6"/>
<accession>A0A7G2C5W6</accession>
<feature type="compositionally biased region" description="Basic and acidic residues" evidence="1">
    <location>
        <begin position="543"/>
        <end position="556"/>
    </location>
</feature>
<evidence type="ECO:0000313" key="2">
    <source>
        <dbReference type="EMBL" id="CAD2214885.1"/>
    </source>
</evidence>
<evidence type="ECO:0000313" key="3">
    <source>
        <dbReference type="Proteomes" id="UP000515908"/>
    </source>
</evidence>
<keyword evidence="3" id="KW-1185">Reference proteome</keyword>
<evidence type="ECO:0000256" key="1">
    <source>
        <dbReference type="SAM" id="MobiDB-lite"/>
    </source>
</evidence>
<dbReference type="Proteomes" id="UP000515908">
    <property type="component" value="Chromosome 04"/>
</dbReference>
<dbReference type="VEuPathDB" id="TriTrypDB:ADEAN_000233800"/>
<name>A0A7G2C5W6_9TRYP</name>
<dbReference type="EMBL" id="LR877148">
    <property type="protein sequence ID" value="CAD2214885.1"/>
    <property type="molecule type" value="Genomic_DNA"/>
</dbReference>
<protein>
    <submittedName>
        <fullName evidence="2">Uncharacterized protein</fullName>
    </submittedName>
</protein>
<gene>
    <name evidence="2" type="ORF">ADEAN_000233800</name>
</gene>
<organism evidence="2 3">
    <name type="scientific">Angomonas deanei</name>
    <dbReference type="NCBI Taxonomy" id="59799"/>
    <lineage>
        <taxon>Eukaryota</taxon>
        <taxon>Discoba</taxon>
        <taxon>Euglenozoa</taxon>
        <taxon>Kinetoplastea</taxon>
        <taxon>Metakinetoplastina</taxon>
        <taxon>Trypanosomatida</taxon>
        <taxon>Trypanosomatidae</taxon>
        <taxon>Strigomonadinae</taxon>
        <taxon>Angomonas</taxon>
    </lineage>
</organism>